<dbReference type="Proteomes" id="UP000062160">
    <property type="component" value="Unassembled WGS sequence"/>
</dbReference>
<feature type="transmembrane region" description="Helical" evidence="1">
    <location>
        <begin position="6"/>
        <end position="24"/>
    </location>
</feature>
<dbReference type="OrthoDB" id="9096700at2"/>
<evidence type="ECO:0000313" key="3">
    <source>
        <dbReference type="Proteomes" id="UP000062160"/>
    </source>
</evidence>
<dbReference type="EMBL" id="DF976999">
    <property type="protein sequence ID" value="GAQ24512.1"/>
    <property type="molecule type" value="Genomic_DNA"/>
</dbReference>
<name>A0A0U9HCJ7_9FIRM</name>
<dbReference type="RefSeq" id="WP_059031568.1">
    <property type="nucleotide sequence ID" value="NZ_BSDN01000001.1"/>
</dbReference>
<gene>
    <name evidence="2" type="ORF">TSYNT_5349</name>
</gene>
<dbReference type="Pfam" id="PF06923">
    <property type="entry name" value="GutM"/>
    <property type="match status" value="1"/>
</dbReference>
<keyword evidence="3" id="KW-1185">Reference proteome</keyword>
<protein>
    <submittedName>
        <fullName evidence="2">Glucitol operon activator protein</fullName>
    </submittedName>
</protein>
<keyword evidence="1" id="KW-1133">Transmembrane helix</keyword>
<evidence type="ECO:0000313" key="2">
    <source>
        <dbReference type="EMBL" id="GAQ24512.1"/>
    </source>
</evidence>
<sequence length="130" mass="14384">MGFEIAIIVFALWIVQGILSYFQIKNFNGKLAKFKNYHKYGIGQVKGWLGKGAIAILGIDSYNNIVDAEIMSGISVFARFRSLDLLKGKNIQEIDSILDGIDKPVKTAILKAAESAQQVKKSEKEVESSM</sequence>
<keyword evidence="1" id="KW-0812">Transmembrane</keyword>
<evidence type="ECO:0000256" key="1">
    <source>
        <dbReference type="SAM" id="Phobius"/>
    </source>
</evidence>
<keyword evidence="1" id="KW-0472">Membrane</keyword>
<dbReference type="InterPro" id="IPR009693">
    <property type="entry name" value="Glucitol_operon_activator"/>
</dbReference>
<accession>A0A0U9HCJ7</accession>
<dbReference type="AlphaFoldDB" id="A0A0U9HCJ7"/>
<proteinExistence type="predicted"/>
<organism evidence="2">
    <name type="scientific">Tepidanaerobacter syntrophicus</name>
    <dbReference type="NCBI Taxonomy" id="224999"/>
    <lineage>
        <taxon>Bacteria</taxon>
        <taxon>Bacillati</taxon>
        <taxon>Bacillota</taxon>
        <taxon>Clostridia</taxon>
        <taxon>Thermosediminibacterales</taxon>
        <taxon>Tepidanaerobacteraceae</taxon>
        <taxon>Tepidanaerobacter</taxon>
    </lineage>
</organism>
<dbReference type="STRING" id="224999.GCA_001485475_00501"/>
<reference evidence="2" key="1">
    <citation type="journal article" date="2016" name="Genome Announc.">
        <title>Draft Genome Sequence of the Syntrophic Lactate-Degrading Bacterium Tepidanaerobacter syntrophicus JLT.</title>
        <authorList>
            <person name="Matsuura N."/>
            <person name="Ohashi A."/>
            <person name="Tourlousse D.M."/>
            <person name="Sekiguchi Y."/>
        </authorList>
    </citation>
    <scope>NUCLEOTIDE SEQUENCE [LARGE SCALE GENOMIC DNA]</scope>
    <source>
        <strain evidence="2">JL</strain>
    </source>
</reference>